<dbReference type="Proteomes" id="UP001501455">
    <property type="component" value="Unassembled WGS sequence"/>
</dbReference>
<dbReference type="PANTHER" id="PTHR33498:SF1">
    <property type="entry name" value="TRANSPOSASE FOR INSERTION SEQUENCE ELEMENT IS1557"/>
    <property type="match status" value="1"/>
</dbReference>
<proteinExistence type="predicted"/>
<reference evidence="2" key="1">
    <citation type="journal article" date="2019" name="Int. J. Syst. Evol. Microbiol.">
        <title>The Global Catalogue of Microorganisms (GCM) 10K type strain sequencing project: providing services to taxonomists for standard genome sequencing and annotation.</title>
        <authorList>
            <consortium name="The Broad Institute Genomics Platform"/>
            <consortium name="The Broad Institute Genome Sequencing Center for Infectious Disease"/>
            <person name="Wu L."/>
            <person name="Ma J."/>
        </authorList>
    </citation>
    <scope>NUCLEOTIDE SEQUENCE [LARGE SCALE GENOMIC DNA]</scope>
    <source>
        <strain evidence="2">JCM 4816</strain>
    </source>
</reference>
<protein>
    <submittedName>
        <fullName evidence="1">Uncharacterized protein</fullName>
    </submittedName>
</protein>
<accession>A0ABP6THG6</accession>
<dbReference type="EMBL" id="BAAAXF010000014">
    <property type="protein sequence ID" value="GAA3494014.1"/>
    <property type="molecule type" value="Genomic_DNA"/>
</dbReference>
<comment type="caution">
    <text evidence="1">The sequence shown here is derived from an EMBL/GenBank/DDBJ whole genome shotgun (WGS) entry which is preliminary data.</text>
</comment>
<name>A0ABP6THG6_9ACTN</name>
<evidence type="ECO:0000313" key="1">
    <source>
        <dbReference type="EMBL" id="GAA3494014.1"/>
    </source>
</evidence>
<dbReference type="PANTHER" id="PTHR33498">
    <property type="entry name" value="TRANSPOSASE FOR INSERTION SEQUENCE ELEMENT IS1557"/>
    <property type="match status" value="1"/>
</dbReference>
<keyword evidence="2" id="KW-1185">Reference proteome</keyword>
<sequence>MDFRGHYQRVKMAISPLRCGLPIDTPRERPHSPRQVTRWIATAPSRRDLHTTEALRRLLDHYPELARTHDLVRQFAAMLDTRDARPLAHWLHLAALAGLANAIREDQPAVVQGITTPFSSGVNEGRTDRYNLDLVPVCLHGGRPHCDIAQRA</sequence>
<dbReference type="InterPro" id="IPR047951">
    <property type="entry name" value="Transpos_ISL3"/>
</dbReference>
<evidence type="ECO:0000313" key="2">
    <source>
        <dbReference type="Proteomes" id="UP001501455"/>
    </source>
</evidence>
<gene>
    <name evidence="1" type="ORF">GCM10019016_011130</name>
</gene>
<organism evidence="1 2">
    <name type="scientific">Streptomyces prasinosporus</name>
    <dbReference type="NCBI Taxonomy" id="68256"/>
    <lineage>
        <taxon>Bacteria</taxon>
        <taxon>Bacillati</taxon>
        <taxon>Actinomycetota</taxon>
        <taxon>Actinomycetes</taxon>
        <taxon>Kitasatosporales</taxon>
        <taxon>Streptomycetaceae</taxon>
        <taxon>Streptomyces</taxon>
        <taxon>Streptomyces albogriseolus group</taxon>
    </lineage>
</organism>